<dbReference type="InterPro" id="IPR008271">
    <property type="entry name" value="Ser/Thr_kinase_AS"/>
</dbReference>
<gene>
    <name evidence="7" type="ORF">OUZ56_016535</name>
</gene>
<dbReference type="Gene3D" id="1.10.510.10">
    <property type="entry name" value="Transferase(Phosphotransferase) domain 1"/>
    <property type="match status" value="2"/>
</dbReference>
<organism evidence="7 8">
    <name type="scientific">Daphnia magna</name>
    <dbReference type="NCBI Taxonomy" id="35525"/>
    <lineage>
        <taxon>Eukaryota</taxon>
        <taxon>Metazoa</taxon>
        <taxon>Ecdysozoa</taxon>
        <taxon>Arthropoda</taxon>
        <taxon>Crustacea</taxon>
        <taxon>Branchiopoda</taxon>
        <taxon>Diplostraca</taxon>
        <taxon>Cladocera</taxon>
        <taxon>Anomopoda</taxon>
        <taxon>Daphniidae</taxon>
        <taxon>Daphnia</taxon>
    </lineage>
</organism>
<evidence type="ECO:0000256" key="5">
    <source>
        <dbReference type="SAM" id="Coils"/>
    </source>
</evidence>
<evidence type="ECO:0000259" key="6">
    <source>
        <dbReference type="PROSITE" id="PS50011"/>
    </source>
</evidence>
<evidence type="ECO:0000313" key="8">
    <source>
        <dbReference type="Proteomes" id="UP001234178"/>
    </source>
</evidence>
<dbReference type="PROSITE" id="PS50011">
    <property type="entry name" value="PROTEIN_KINASE_DOM"/>
    <property type="match status" value="2"/>
</dbReference>
<feature type="repeat" description="ANK" evidence="3">
    <location>
        <begin position="893"/>
        <end position="929"/>
    </location>
</feature>
<keyword evidence="3" id="KW-0040">ANK repeat</keyword>
<feature type="repeat" description="ANK" evidence="3">
    <location>
        <begin position="319"/>
        <end position="355"/>
    </location>
</feature>
<dbReference type="InterPro" id="IPR036770">
    <property type="entry name" value="Ankyrin_rpt-contain_sf"/>
</dbReference>
<dbReference type="SUPFAM" id="SSF48403">
    <property type="entry name" value="Ankyrin repeat"/>
    <property type="match status" value="1"/>
</dbReference>
<dbReference type="PROSITE" id="PS50088">
    <property type="entry name" value="ANK_REPEAT"/>
    <property type="match status" value="4"/>
</dbReference>
<feature type="binding site" evidence="4">
    <location>
        <position position="486"/>
    </location>
    <ligand>
        <name>ATP</name>
        <dbReference type="ChEBI" id="CHEBI:30616"/>
    </ligand>
</feature>
<dbReference type="PROSITE" id="PS00107">
    <property type="entry name" value="PROTEIN_KINASE_ATP"/>
    <property type="match status" value="1"/>
</dbReference>
<accession>A0ABR0AQU5</accession>
<dbReference type="InterPro" id="IPR017441">
    <property type="entry name" value="Protein_kinase_ATP_BS"/>
</dbReference>
<dbReference type="InterPro" id="IPR045133">
    <property type="entry name" value="IRE1/2-like"/>
</dbReference>
<name>A0ABR0AQU5_9CRUS</name>
<reference evidence="7 8" key="1">
    <citation type="journal article" date="2023" name="Nucleic Acids Res.">
        <title>The hologenome of Daphnia magna reveals possible DNA methylation and microbiome-mediated evolution of the host genome.</title>
        <authorList>
            <person name="Chaturvedi A."/>
            <person name="Li X."/>
            <person name="Dhandapani V."/>
            <person name="Marshall H."/>
            <person name="Kissane S."/>
            <person name="Cuenca-Cambronero M."/>
            <person name="Asole G."/>
            <person name="Calvet F."/>
            <person name="Ruiz-Romero M."/>
            <person name="Marangio P."/>
            <person name="Guigo R."/>
            <person name="Rago D."/>
            <person name="Mirbahai L."/>
            <person name="Eastwood N."/>
            <person name="Colbourne J.K."/>
            <person name="Zhou J."/>
            <person name="Mallon E."/>
            <person name="Orsini L."/>
        </authorList>
    </citation>
    <scope>NUCLEOTIDE SEQUENCE [LARGE SCALE GENOMIC DNA]</scope>
    <source>
        <strain evidence="7">LRV0_1</strain>
    </source>
</reference>
<feature type="repeat" description="ANK" evidence="3">
    <location>
        <begin position="762"/>
        <end position="798"/>
    </location>
</feature>
<proteinExistence type="predicted"/>
<keyword evidence="5" id="KW-0175">Coiled coil</keyword>
<dbReference type="Proteomes" id="UP001234178">
    <property type="component" value="Unassembled WGS sequence"/>
</dbReference>
<dbReference type="InterPro" id="IPR011009">
    <property type="entry name" value="Kinase-like_dom_sf"/>
</dbReference>
<evidence type="ECO:0000313" key="7">
    <source>
        <dbReference type="EMBL" id="KAK4027488.1"/>
    </source>
</evidence>
<feature type="domain" description="Protein kinase" evidence="6">
    <location>
        <begin position="5"/>
        <end position="276"/>
    </location>
</feature>
<dbReference type="InterPro" id="IPR000719">
    <property type="entry name" value="Prot_kinase_dom"/>
</dbReference>
<sequence length="994" mass="112782">MTIELDRGAKLGQGGFYYIFRGKYNGYPVAVKRVFLENVDDNDEESWRQLDHRNIVKLFHCESDMDFRYYAFELCDASLDQLFLDLEDPKSYNGPMPHHIDALLQLALGLEHIHSKNFIHGDIKPQNVLIAVGTAGQDEMTLKWANFGLIRNVSERGKGKKNQVGGNNAWLSPELLSLKLNRDVKENNDQDIVKSDVFAQGLVFGSLFLNGEHLYGSTENENEIPGNVIEGNPINIQKIDGKLRNCYGNDLLKKMLENDPDKRMTSTKVVNQLKVIKDKIAGKEKELLELCGSDSRLDLTEKIQNFIQFGINLNAKGDGGRNALHLLCQNYSSPKLTDAIQLLIENEINVNARDNHGRNAIHYLCRYHSSQNLINTIQILIQYGIEAKASTNDGSNALHYLCRYNSSQNLNDAIKIFTNLGLDLMTEDNNGWSALHYLRNKDKKQMKIWFDRKFPLGEGGFGQVLKGKFGGCEVAVKRVDLHRVKKREEDAMLKLEHPNLVKLLHCESDDDYRNYALELCDASLDKLFLDPSHPLKYKRPMPRHSKVFHQLAVGLEYIHSKNLIHRDIKPQNVLISVRSTGQGNEVIVKWADFGLSKPVNEWGTFPLGDIRGTKIWFAPETVRQLQKRKSEDTYECTVQGDIFAQALVFGCLLLNGEHLYGCGETEIHDNIIGKNPVNMQKINGELRKCYEDDLLMKMLEDDPQKRITSKEVVKQLESINKMLTEKEEELRQLCVRDSSSGLIEKINDLIQLGIDVNAKDDDGQNALHFLCENNSNSNLLDAIKLFIQLGIEVNAKNDDGENALHFLCWNNSNSNLLDAIKLLIREGIDNNSNSNLLDAIKLLIREGIDVNAKNDNGQNALHFLCENNSNSNLLDAIKLFIQLGIEVNAKNDDGWNALHYLCQNYSDSNLTDAIQLLIREGIDVNEKDNSGRNALHFLCWENSNSNLIDAIRLFIRHGIPVVSYGHDARSILRKNYRIKNKDEILKLLDEAALV</sequence>
<dbReference type="Pfam" id="PF12796">
    <property type="entry name" value="Ank_2"/>
    <property type="match status" value="3"/>
</dbReference>
<evidence type="ECO:0000256" key="2">
    <source>
        <dbReference type="ARBA" id="ARBA00022840"/>
    </source>
</evidence>
<feature type="coiled-coil region" evidence="5">
    <location>
        <begin position="709"/>
        <end position="736"/>
    </location>
</feature>
<comment type="caution">
    <text evidence="7">The sequence shown here is derived from an EMBL/GenBank/DDBJ whole genome shotgun (WGS) entry which is preliminary data.</text>
</comment>
<feature type="repeat" description="ANK" evidence="3">
    <location>
        <begin position="856"/>
        <end position="892"/>
    </location>
</feature>
<keyword evidence="8" id="KW-1185">Reference proteome</keyword>
<dbReference type="SUPFAM" id="SSF56112">
    <property type="entry name" value="Protein kinase-like (PK-like)"/>
    <property type="match status" value="2"/>
</dbReference>
<dbReference type="Pfam" id="PF00069">
    <property type="entry name" value="Pkinase"/>
    <property type="match status" value="2"/>
</dbReference>
<dbReference type="PROSITE" id="PS00108">
    <property type="entry name" value="PROTEIN_KINASE_ST"/>
    <property type="match status" value="2"/>
</dbReference>
<feature type="domain" description="Protein kinase" evidence="6">
    <location>
        <begin position="450"/>
        <end position="723"/>
    </location>
</feature>
<evidence type="ECO:0000256" key="3">
    <source>
        <dbReference type="PROSITE-ProRule" id="PRU00023"/>
    </source>
</evidence>
<dbReference type="Gene3D" id="3.30.200.20">
    <property type="entry name" value="Phosphorylase Kinase, domain 1"/>
    <property type="match status" value="2"/>
</dbReference>
<dbReference type="SMART" id="SM00220">
    <property type="entry name" value="S_TKc"/>
    <property type="match status" value="2"/>
</dbReference>
<dbReference type="Gene3D" id="1.25.40.20">
    <property type="entry name" value="Ankyrin repeat-containing domain"/>
    <property type="match status" value="3"/>
</dbReference>
<evidence type="ECO:0000256" key="4">
    <source>
        <dbReference type="PROSITE-ProRule" id="PRU10141"/>
    </source>
</evidence>
<keyword evidence="1 4" id="KW-0547">Nucleotide-binding</keyword>
<dbReference type="SMART" id="SM00248">
    <property type="entry name" value="ANK"/>
    <property type="match status" value="8"/>
</dbReference>
<dbReference type="InterPro" id="IPR002110">
    <property type="entry name" value="Ankyrin_rpt"/>
</dbReference>
<dbReference type="PANTHER" id="PTHR13954:SF6">
    <property type="entry name" value="NON-SPECIFIC SERINE_THREONINE PROTEIN KINASE"/>
    <property type="match status" value="1"/>
</dbReference>
<evidence type="ECO:0000256" key="1">
    <source>
        <dbReference type="ARBA" id="ARBA00022741"/>
    </source>
</evidence>
<keyword evidence="2 4" id="KW-0067">ATP-binding</keyword>
<protein>
    <recommendedName>
        <fullName evidence="6">Protein kinase domain-containing protein</fullName>
    </recommendedName>
</protein>
<dbReference type="PANTHER" id="PTHR13954">
    <property type="entry name" value="IRE1-RELATED"/>
    <property type="match status" value="1"/>
</dbReference>
<dbReference type="EMBL" id="JAOYFB010000038">
    <property type="protein sequence ID" value="KAK4027488.1"/>
    <property type="molecule type" value="Genomic_DNA"/>
</dbReference>